<dbReference type="EC" id="5.2.1.8" evidence="5"/>
<dbReference type="PROSITE" id="PS50059">
    <property type="entry name" value="FKBP_PPIASE"/>
    <property type="match status" value="1"/>
</dbReference>
<accession>A0A955KV48</accession>
<evidence type="ECO:0000313" key="7">
    <source>
        <dbReference type="EMBL" id="MCA9374748.1"/>
    </source>
</evidence>
<feature type="domain" description="PPIase FKBP-type" evidence="6">
    <location>
        <begin position="24"/>
        <end position="112"/>
    </location>
</feature>
<sequence>MGQDVDKLETKTLIEGKGAKAKVGDTVSVNYKGTLLDGTQFDSSYDRGTPFEFTLGENSVIQGWEQGVLGMKVGEKRRLIIPSSLGYGETGAPPSIPGNAGLVFEIELLEIK</sequence>
<organism evidence="7 8">
    <name type="scientific">Candidatus Dojkabacteria bacterium</name>
    <dbReference type="NCBI Taxonomy" id="2099670"/>
    <lineage>
        <taxon>Bacteria</taxon>
        <taxon>Candidatus Dojkabacteria</taxon>
    </lineage>
</organism>
<evidence type="ECO:0000256" key="2">
    <source>
        <dbReference type="ARBA" id="ARBA00023110"/>
    </source>
</evidence>
<dbReference type="PANTHER" id="PTHR45779:SF7">
    <property type="entry name" value="PEPTIDYLPROLYL ISOMERASE"/>
    <property type="match status" value="1"/>
</dbReference>
<dbReference type="Gene3D" id="3.10.50.40">
    <property type="match status" value="1"/>
</dbReference>
<dbReference type="Pfam" id="PF00254">
    <property type="entry name" value="FKBP_C"/>
    <property type="match status" value="1"/>
</dbReference>
<comment type="catalytic activity">
    <reaction evidence="1 4 5">
        <text>[protein]-peptidylproline (omega=180) = [protein]-peptidylproline (omega=0)</text>
        <dbReference type="Rhea" id="RHEA:16237"/>
        <dbReference type="Rhea" id="RHEA-COMP:10747"/>
        <dbReference type="Rhea" id="RHEA-COMP:10748"/>
        <dbReference type="ChEBI" id="CHEBI:83833"/>
        <dbReference type="ChEBI" id="CHEBI:83834"/>
        <dbReference type="EC" id="5.2.1.8"/>
    </reaction>
</comment>
<dbReference type="SUPFAM" id="SSF54534">
    <property type="entry name" value="FKBP-like"/>
    <property type="match status" value="1"/>
</dbReference>
<name>A0A955KV48_9BACT</name>
<evidence type="ECO:0000313" key="8">
    <source>
        <dbReference type="Proteomes" id="UP000748332"/>
    </source>
</evidence>
<evidence type="ECO:0000259" key="6">
    <source>
        <dbReference type="PROSITE" id="PS50059"/>
    </source>
</evidence>
<dbReference type="GO" id="GO:0003755">
    <property type="term" value="F:peptidyl-prolyl cis-trans isomerase activity"/>
    <property type="evidence" value="ECO:0007669"/>
    <property type="project" value="UniProtKB-UniRule"/>
</dbReference>
<evidence type="ECO:0000256" key="4">
    <source>
        <dbReference type="PROSITE-ProRule" id="PRU00277"/>
    </source>
</evidence>
<evidence type="ECO:0000256" key="3">
    <source>
        <dbReference type="ARBA" id="ARBA00023235"/>
    </source>
</evidence>
<dbReference type="InterPro" id="IPR001179">
    <property type="entry name" value="PPIase_FKBP_dom"/>
</dbReference>
<keyword evidence="2 4" id="KW-0697">Rotamase</keyword>
<comment type="similarity">
    <text evidence="5">Belongs to the FKBP-type PPIase family.</text>
</comment>
<keyword evidence="3 4" id="KW-0413">Isomerase</keyword>
<dbReference type="FunFam" id="3.10.50.40:FF:000006">
    <property type="entry name" value="Peptidyl-prolyl cis-trans isomerase"/>
    <property type="match status" value="1"/>
</dbReference>
<dbReference type="Proteomes" id="UP000748332">
    <property type="component" value="Unassembled WGS sequence"/>
</dbReference>
<reference evidence="7" key="2">
    <citation type="journal article" date="2021" name="Microbiome">
        <title>Successional dynamics and alternative stable states in a saline activated sludge microbial community over 9 years.</title>
        <authorList>
            <person name="Wang Y."/>
            <person name="Ye J."/>
            <person name="Ju F."/>
            <person name="Liu L."/>
            <person name="Boyd J.A."/>
            <person name="Deng Y."/>
            <person name="Parks D.H."/>
            <person name="Jiang X."/>
            <person name="Yin X."/>
            <person name="Woodcroft B.J."/>
            <person name="Tyson G.W."/>
            <person name="Hugenholtz P."/>
            <person name="Polz M.F."/>
            <person name="Zhang T."/>
        </authorList>
    </citation>
    <scope>NUCLEOTIDE SEQUENCE</scope>
    <source>
        <strain evidence="7">HKST-UBA16</strain>
    </source>
</reference>
<dbReference type="PANTHER" id="PTHR45779">
    <property type="entry name" value="PEPTIDYLPROLYL ISOMERASE"/>
    <property type="match status" value="1"/>
</dbReference>
<evidence type="ECO:0000256" key="5">
    <source>
        <dbReference type="RuleBase" id="RU003915"/>
    </source>
</evidence>
<dbReference type="InterPro" id="IPR046357">
    <property type="entry name" value="PPIase_dom_sf"/>
</dbReference>
<comment type="caution">
    <text evidence="7">The sequence shown here is derived from an EMBL/GenBank/DDBJ whole genome shotgun (WGS) entry which is preliminary data.</text>
</comment>
<evidence type="ECO:0000256" key="1">
    <source>
        <dbReference type="ARBA" id="ARBA00000971"/>
    </source>
</evidence>
<dbReference type="AlphaFoldDB" id="A0A955KV48"/>
<protein>
    <recommendedName>
        <fullName evidence="5">Peptidyl-prolyl cis-trans isomerase</fullName>
        <ecNumber evidence="5">5.2.1.8</ecNumber>
    </recommendedName>
</protein>
<dbReference type="InterPro" id="IPR044609">
    <property type="entry name" value="FKBP2/11"/>
</dbReference>
<dbReference type="EMBL" id="JAGQLM010000014">
    <property type="protein sequence ID" value="MCA9374748.1"/>
    <property type="molecule type" value="Genomic_DNA"/>
</dbReference>
<gene>
    <name evidence="7" type="ORF">KC622_00285</name>
</gene>
<proteinExistence type="inferred from homology"/>
<reference evidence="7" key="1">
    <citation type="submission" date="2020-04" db="EMBL/GenBank/DDBJ databases">
        <authorList>
            <person name="Zhang T."/>
        </authorList>
    </citation>
    <scope>NUCLEOTIDE SEQUENCE</scope>
    <source>
        <strain evidence="7">HKST-UBA16</strain>
    </source>
</reference>